<gene>
    <name evidence="1" type="ORF">GCM10008959_26370</name>
</gene>
<dbReference type="PROSITE" id="PS51257">
    <property type="entry name" value="PROKAR_LIPOPROTEIN"/>
    <property type="match status" value="1"/>
</dbReference>
<sequence length="144" mass="15176">MLRFLPLLALLLAGCGLLVPPVSPLRAWGVPFMAEVVPAGALAPFQGFATAYHVRVEAPYTADVFLVAHELAHVWQWHHRNLMRDWAGVPCAVQVPGHCTPREAHADAVALAVLAAGCLPGDLGWPGGAVSGCVLPDPASIRPP</sequence>
<dbReference type="Proteomes" id="UP000634308">
    <property type="component" value="Unassembled WGS sequence"/>
</dbReference>
<evidence type="ECO:0008006" key="3">
    <source>
        <dbReference type="Google" id="ProtNLM"/>
    </source>
</evidence>
<evidence type="ECO:0000313" key="2">
    <source>
        <dbReference type="Proteomes" id="UP000634308"/>
    </source>
</evidence>
<name>A0ABQ2RSP0_9DEIO</name>
<dbReference type="RefSeq" id="WP_189065458.1">
    <property type="nucleotide sequence ID" value="NZ_BMQM01000017.1"/>
</dbReference>
<accession>A0ABQ2RSP0</accession>
<comment type="caution">
    <text evidence="1">The sequence shown here is derived from an EMBL/GenBank/DDBJ whole genome shotgun (WGS) entry which is preliminary data.</text>
</comment>
<proteinExistence type="predicted"/>
<keyword evidence="2" id="KW-1185">Reference proteome</keyword>
<dbReference type="EMBL" id="BMQM01000017">
    <property type="protein sequence ID" value="GGR63000.1"/>
    <property type="molecule type" value="Genomic_DNA"/>
</dbReference>
<protein>
    <recommendedName>
        <fullName evidence="3">DUF4157 domain-containing protein</fullName>
    </recommendedName>
</protein>
<reference evidence="2" key="1">
    <citation type="journal article" date="2019" name="Int. J. Syst. Evol. Microbiol.">
        <title>The Global Catalogue of Microorganisms (GCM) 10K type strain sequencing project: providing services to taxonomists for standard genome sequencing and annotation.</title>
        <authorList>
            <consortium name="The Broad Institute Genomics Platform"/>
            <consortium name="The Broad Institute Genome Sequencing Center for Infectious Disease"/>
            <person name="Wu L."/>
            <person name="Ma J."/>
        </authorList>
    </citation>
    <scope>NUCLEOTIDE SEQUENCE [LARGE SCALE GENOMIC DNA]</scope>
    <source>
        <strain evidence="2">JCM 31404</strain>
    </source>
</reference>
<organism evidence="1 2">
    <name type="scientific">Deinococcus seoulensis</name>
    <dbReference type="NCBI Taxonomy" id="1837379"/>
    <lineage>
        <taxon>Bacteria</taxon>
        <taxon>Thermotogati</taxon>
        <taxon>Deinococcota</taxon>
        <taxon>Deinococci</taxon>
        <taxon>Deinococcales</taxon>
        <taxon>Deinococcaceae</taxon>
        <taxon>Deinococcus</taxon>
    </lineage>
</organism>
<evidence type="ECO:0000313" key="1">
    <source>
        <dbReference type="EMBL" id="GGR63000.1"/>
    </source>
</evidence>